<keyword evidence="9 14" id="KW-0472">Membrane</keyword>
<accession>A0A0A7S9C7</accession>
<dbReference type="RefSeq" id="WP_052236938.1">
    <property type="nucleotide sequence ID" value="NZ_CP009056.1"/>
</dbReference>
<name>A0A0A7S9C7_FRIPE</name>
<dbReference type="Gene3D" id="3.30.300.30">
    <property type="match status" value="1"/>
</dbReference>
<comment type="function">
    <text evidence="1 12">The M ring may be actively involved in energy transduction.</text>
</comment>
<feature type="transmembrane region" description="Helical" evidence="14">
    <location>
        <begin position="29"/>
        <end position="49"/>
    </location>
</feature>
<dbReference type="AlphaFoldDB" id="A0A0A7S9C7"/>
<feature type="region of interest" description="Disordered" evidence="13">
    <location>
        <begin position="394"/>
        <end position="417"/>
    </location>
</feature>
<evidence type="ECO:0000256" key="3">
    <source>
        <dbReference type="ARBA" id="ARBA00004651"/>
    </source>
</evidence>
<dbReference type="InterPro" id="IPR000067">
    <property type="entry name" value="FlgMring_FliF"/>
</dbReference>
<evidence type="ECO:0000256" key="13">
    <source>
        <dbReference type="SAM" id="MobiDB-lite"/>
    </source>
</evidence>
<dbReference type="PRINTS" id="PR01009">
    <property type="entry name" value="FLGMRINGFLIF"/>
</dbReference>
<dbReference type="PANTHER" id="PTHR30046">
    <property type="entry name" value="FLAGELLAR M-RING PROTEIN"/>
    <property type="match status" value="1"/>
</dbReference>
<dbReference type="Pfam" id="PF08345">
    <property type="entry name" value="YscJ_FliF_C"/>
    <property type="match status" value="1"/>
</dbReference>
<keyword evidence="8 14" id="KW-1133">Transmembrane helix</keyword>
<keyword evidence="7 14" id="KW-0812">Transmembrane</keyword>
<dbReference type="InterPro" id="IPR045851">
    <property type="entry name" value="AMP-bd_C_sf"/>
</dbReference>
<dbReference type="GO" id="GO:0009431">
    <property type="term" value="C:bacterial-type flagellum basal body, MS ring"/>
    <property type="evidence" value="ECO:0007669"/>
    <property type="project" value="InterPro"/>
</dbReference>
<dbReference type="Pfam" id="PF01514">
    <property type="entry name" value="YscJ_FliF"/>
    <property type="match status" value="1"/>
</dbReference>
<organism evidence="17 18">
    <name type="scientific">Frischella perrara</name>
    <dbReference type="NCBI Taxonomy" id="1267021"/>
    <lineage>
        <taxon>Bacteria</taxon>
        <taxon>Pseudomonadati</taxon>
        <taxon>Pseudomonadota</taxon>
        <taxon>Gammaproteobacteria</taxon>
        <taxon>Orbales</taxon>
        <taxon>Orbaceae</taxon>
        <taxon>Frischella</taxon>
    </lineage>
</organism>
<sequence length="575" mass="64991">MNTQTVGNKGSAASNALSFINRLKQNPKMLLLIGGVIVTAIIMMALLWLKEDKYGVLFSNVSNQDGGEIVSQLEKMNIAYQFSAGGSAILIPENKVYDTRLRLAQQGLPKGGAVGFELLDKERFGMSQFTEQVNYQRALEGELSRTISTINSIESARVHLAMPKPSLFVRERKQPTASVTLSLYAGRSLSQGQIDAIIHLIASSVPEMVEDKVTIIDQHGHLLTNEQNRNILLNATQIDFAERIEKRIRDRIVKLVGAVVGNNNVNVQVTADIDFSRQESTMERFDPNSDIANQTIRSKHQTENLQSGNVNGVGGVPGALSNQPVPIASAPIDEAQNENKTTEQTDNQKYSQQRDDTLNFEVNRHIVHSQIPEGRIKRLSVAVLVNYQAIEKAVQSPEDSDDVEEFDESDNPTSTTDYQRLDEEVLNNIEALARQAMGYSSERGDTLTVANLKFTQQPTVDDDGIAFWKTSEFYDAMKTYVQYIVWALIIWVLWRKFIKPIWLKWQNQIFANKNNDDESQNNNEENNRYKAYSRQQQKNFEDSLQQQQYIREMVTKDPRVLALIIRGWMNDKDGQ</sequence>
<evidence type="ECO:0000259" key="15">
    <source>
        <dbReference type="Pfam" id="PF01514"/>
    </source>
</evidence>
<evidence type="ECO:0000256" key="11">
    <source>
        <dbReference type="ARBA" id="ARBA00025936"/>
    </source>
</evidence>
<comment type="subunit">
    <text evidence="11">The basal body constitutes a major portion of the flagellar organelle and consists of four rings (L,P,S, and M) mounted on a central rod. The M ring is integral to the inner membrane of the cell and may be connected to the flagellar rod via the S ring. The S (supramembrane ring) lies just distal to the M ring. The L and P rings lie in the outer membrane and the periplasmic space, respectively.</text>
</comment>
<comment type="subcellular location">
    <subcellularLocation>
        <location evidence="2 12">Bacterial flagellum basal body</location>
    </subcellularLocation>
    <subcellularLocation>
        <location evidence="3">Cell membrane</location>
        <topology evidence="3">Multi-pass membrane protein</topology>
    </subcellularLocation>
</comment>
<proteinExistence type="inferred from homology"/>
<keyword evidence="17" id="KW-0969">Cilium</keyword>
<dbReference type="Proteomes" id="UP000030901">
    <property type="component" value="Chromosome"/>
</dbReference>
<dbReference type="EMBL" id="CP009056">
    <property type="protein sequence ID" value="AJA45891.1"/>
    <property type="molecule type" value="Genomic_DNA"/>
</dbReference>
<evidence type="ECO:0000256" key="4">
    <source>
        <dbReference type="ARBA" id="ARBA00007971"/>
    </source>
</evidence>
<evidence type="ECO:0000256" key="8">
    <source>
        <dbReference type="ARBA" id="ARBA00022989"/>
    </source>
</evidence>
<keyword evidence="6" id="KW-1003">Cell membrane</keyword>
<keyword evidence="17" id="KW-0282">Flagellum</keyword>
<protein>
    <recommendedName>
        <fullName evidence="5 12">Flagellar M-ring protein</fullName>
    </recommendedName>
</protein>
<evidence type="ECO:0000313" key="17">
    <source>
        <dbReference type="EMBL" id="AJA45891.1"/>
    </source>
</evidence>
<evidence type="ECO:0000256" key="12">
    <source>
        <dbReference type="PIRNR" id="PIRNR004862"/>
    </source>
</evidence>
<evidence type="ECO:0000256" key="6">
    <source>
        <dbReference type="ARBA" id="ARBA00022475"/>
    </source>
</evidence>
<evidence type="ECO:0000256" key="10">
    <source>
        <dbReference type="ARBA" id="ARBA00023143"/>
    </source>
</evidence>
<reference evidence="17 18" key="1">
    <citation type="journal article" date="2014" name="Appl. Environ. Microbiol.">
        <title>Gut symbionts from distinct hosts exhibit genotoxic activity via divergent colibactin biosynthetic pathways.</title>
        <authorList>
            <person name="Engel P."/>
            <person name="Vizcaino M.I."/>
            <person name="Crawford J.M."/>
        </authorList>
    </citation>
    <scope>NUCLEOTIDE SEQUENCE [LARGE SCALE GENOMIC DNA]</scope>
    <source>
        <strain evidence="17 18">PEB0191</strain>
    </source>
</reference>
<dbReference type="NCBIfam" id="TIGR00206">
    <property type="entry name" value="fliF"/>
    <property type="match status" value="1"/>
</dbReference>
<evidence type="ECO:0000256" key="2">
    <source>
        <dbReference type="ARBA" id="ARBA00004117"/>
    </source>
</evidence>
<keyword evidence="18" id="KW-1185">Reference proteome</keyword>
<evidence type="ECO:0000256" key="5">
    <source>
        <dbReference type="ARBA" id="ARBA00017949"/>
    </source>
</evidence>
<feature type="region of interest" description="Disordered" evidence="13">
    <location>
        <begin position="513"/>
        <end position="532"/>
    </location>
</feature>
<dbReference type="GO" id="GO:0003774">
    <property type="term" value="F:cytoskeletal motor activity"/>
    <property type="evidence" value="ECO:0007669"/>
    <property type="project" value="InterPro"/>
</dbReference>
<dbReference type="PIRSF" id="PIRSF004862">
    <property type="entry name" value="FliF"/>
    <property type="match status" value="1"/>
</dbReference>
<gene>
    <name evidence="17" type="ORF">FPB0191_02081</name>
</gene>
<dbReference type="KEGG" id="fpp:FPB0191_02081"/>
<keyword evidence="10 12" id="KW-0975">Bacterial flagellum</keyword>
<evidence type="ECO:0000256" key="1">
    <source>
        <dbReference type="ARBA" id="ARBA00003820"/>
    </source>
</evidence>
<evidence type="ECO:0000259" key="16">
    <source>
        <dbReference type="Pfam" id="PF08345"/>
    </source>
</evidence>
<feature type="region of interest" description="Disordered" evidence="13">
    <location>
        <begin position="300"/>
        <end position="326"/>
    </location>
</feature>
<comment type="similarity">
    <text evidence="4 12">Belongs to the FliF family.</text>
</comment>
<dbReference type="InterPro" id="IPR043427">
    <property type="entry name" value="YscJ/FliF"/>
</dbReference>
<dbReference type="PANTHER" id="PTHR30046:SF0">
    <property type="entry name" value="FLAGELLAR M-RING PROTEIN"/>
    <property type="match status" value="1"/>
</dbReference>
<dbReference type="STRING" id="1267021.FPB0191_02081"/>
<feature type="domain" description="Flagellar M-ring C-terminal" evidence="16">
    <location>
        <begin position="258"/>
        <end position="454"/>
    </location>
</feature>
<dbReference type="GO" id="GO:0005886">
    <property type="term" value="C:plasma membrane"/>
    <property type="evidence" value="ECO:0007669"/>
    <property type="project" value="UniProtKB-SubCell"/>
</dbReference>
<feature type="compositionally biased region" description="Acidic residues" evidence="13">
    <location>
        <begin position="398"/>
        <end position="410"/>
    </location>
</feature>
<dbReference type="GO" id="GO:0071973">
    <property type="term" value="P:bacterial-type flagellum-dependent cell motility"/>
    <property type="evidence" value="ECO:0007669"/>
    <property type="project" value="InterPro"/>
</dbReference>
<feature type="domain" description="Flagellar M-ring N-terminal" evidence="15">
    <location>
        <begin position="50"/>
        <end position="224"/>
    </location>
</feature>
<keyword evidence="17" id="KW-0966">Cell projection</keyword>
<dbReference type="HOGENOM" id="CLU_028108_1_0_6"/>
<dbReference type="InterPro" id="IPR006182">
    <property type="entry name" value="FliF_N_dom"/>
</dbReference>
<evidence type="ECO:0000256" key="9">
    <source>
        <dbReference type="ARBA" id="ARBA00023136"/>
    </source>
</evidence>
<evidence type="ECO:0000256" key="7">
    <source>
        <dbReference type="ARBA" id="ARBA00022692"/>
    </source>
</evidence>
<dbReference type="InterPro" id="IPR013556">
    <property type="entry name" value="Flag_M-ring_C"/>
</dbReference>
<evidence type="ECO:0000256" key="14">
    <source>
        <dbReference type="SAM" id="Phobius"/>
    </source>
</evidence>
<evidence type="ECO:0000313" key="18">
    <source>
        <dbReference type="Proteomes" id="UP000030901"/>
    </source>
</evidence>